<evidence type="ECO:0000313" key="5">
    <source>
        <dbReference type="Proteomes" id="UP000285523"/>
    </source>
</evidence>
<evidence type="ECO:0000259" key="2">
    <source>
        <dbReference type="PROSITE" id="PS50883"/>
    </source>
</evidence>
<dbReference type="PROSITE" id="PS50883">
    <property type="entry name" value="EAL"/>
    <property type="match status" value="1"/>
</dbReference>
<proteinExistence type="predicted"/>
<dbReference type="InterPro" id="IPR035965">
    <property type="entry name" value="PAS-like_dom_sf"/>
</dbReference>
<dbReference type="SUPFAM" id="SSF55785">
    <property type="entry name" value="PYP-like sensor domain (PAS domain)"/>
    <property type="match status" value="1"/>
</dbReference>
<name>A0A418VKD3_RHOPL</name>
<dbReference type="Gene3D" id="3.20.20.450">
    <property type="entry name" value="EAL domain"/>
    <property type="match status" value="1"/>
</dbReference>
<dbReference type="Proteomes" id="UP000285523">
    <property type="component" value="Unassembled WGS sequence"/>
</dbReference>
<sequence>MSFPLPPDETERLAALRALQILDTAPTRDFDGIVRLARDLMDVPIAAISLLDQHRQWFKAVEGFDCRQTPRDIAFCAHTICSPEPLIVPDTAEDGRFRDNPLVQGAPHIRFYAGIPLKLGDGPNLGSLCVIDTKPRSMTEQELVRLENLKEIAVGLLSNHARSMQTSQQERTIKDQEQLLWKNHRLLESACELGKLGAWEHDIATGQFRWTRGMFSLHEMASDTECNITAQFNLYPEPERTRLRTLISEADRARRPYRFEGRMYTIKGNLKWVRLVSEVELDGSRLVRRYGLKQDITEEKLLLERVKNLASSDELTGLGNRRATRWALTRLGKSGLTPIALLTLDLDGFKEINDTHGHAAGDSCLRRIGQRLKAVAGPEVVVARTGGDEFALIWAGADEAGLERLIESVLKAIRKPVAWRGHSCYLSCSIGVATRDGNGCFAPDELLQEADLALYEAKREGKNCWRRFRSELQAATIERKAILKSARKGLSQSRFKLFFQPKVLLSNGAHCGFEALLRLVTEDGAILAPGAFSAALDDRSLSRSLGDFVIEAAVKQARTWRDAGVTFGHIAINLSASQLRSPGFAQHLLDRLDAHGLPHRHISVEVTEGIFLSSRADAITANCRALREADVSIAFDDFGTGYASLTHLRDFPVDTIKIDRSFVAGLGKGKCSLAIVNAIIGLGNNLGLDVVAEGVETQAQREYLAAVGCHFAQGFLFGRPLPAEDAERTLVRSPRAVSDAA</sequence>
<dbReference type="InterPro" id="IPR035919">
    <property type="entry name" value="EAL_sf"/>
</dbReference>
<dbReference type="Gene3D" id="3.30.450.40">
    <property type="match status" value="1"/>
</dbReference>
<dbReference type="NCBIfam" id="TIGR00254">
    <property type="entry name" value="GGDEF"/>
    <property type="match status" value="1"/>
</dbReference>
<feature type="domain" description="GGDEF" evidence="3">
    <location>
        <begin position="337"/>
        <end position="470"/>
    </location>
</feature>
<reference evidence="4 5" key="1">
    <citation type="submission" date="2018-09" db="EMBL/GenBank/DDBJ databases">
        <title>Draft genome sequence of Rhodopseudomonas palustris 2.1.18.</title>
        <authorList>
            <person name="Robertson S.L."/>
            <person name="Meyer T.E."/>
            <person name="Kyndt J.A."/>
        </authorList>
    </citation>
    <scope>NUCLEOTIDE SEQUENCE [LARGE SCALE GENOMIC DNA]</scope>
    <source>
        <strain evidence="4 5">2.1.18</strain>
    </source>
</reference>
<dbReference type="Pfam" id="PF00990">
    <property type="entry name" value="GGDEF"/>
    <property type="match status" value="1"/>
</dbReference>
<dbReference type="Pfam" id="PF01590">
    <property type="entry name" value="GAF"/>
    <property type="match status" value="1"/>
</dbReference>
<dbReference type="PROSITE" id="PS50887">
    <property type="entry name" value="GGDEF"/>
    <property type="match status" value="1"/>
</dbReference>
<dbReference type="SUPFAM" id="SSF55781">
    <property type="entry name" value="GAF domain-like"/>
    <property type="match status" value="1"/>
</dbReference>
<dbReference type="InterPro" id="IPR001633">
    <property type="entry name" value="EAL_dom"/>
</dbReference>
<dbReference type="Pfam" id="PF00563">
    <property type="entry name" value="EAL"/>
    <property type="match status" value="1"/>
</dbReference>
<dbReference type="AlphaFoldDB" id="A0A418VKD3"/>
<dbReference type="OrthoDB" id="9814202at2"/>
<dbReference type="SUPFAM" id="SSF55073">
    <property type="entry name" value="Nucleotide cyclase"/>
    <property type="match status" value="1"/>
</dbReference>
<dbReference type="InterPro" id="IPR052155">
    <property type="entry name" value="Biofilm_reg_signaling"/>
</dbReference>
<dbReference type="PANTHER" id="PTHR44757:SF2">
    <property type="entry name" value="BIOFILM ARCHITECTURE MAINTENANCE PROTEIN MBAA"/>
    <property type="match status" value="1"/>
</dbReference>
<dbReference type="CDD" id="cd01949">
    <property type="entry name" value="GGDEF"/>
    <property type="match status" value="1"/>
</dbReference>
<dbReference type="RefSeq" id="WP_119855548.1">
    <property type="nucleotide sequence ID" value="NZ_QYYD01000004.1"/>
</dbReference>
<evidence type="ECO:0000313" key="4">
    <source>
        <dbReference type="EMBL" id="RJF76603.1"/>
    </source>
</evidence>
<dbReference type="PANTHER" id="PTHR44757">
    <property type="entry name" value="DIGUANYLATE CYCLASE DGCP"/>
    <property type="match status" value="1"/>
</dbReference>
<dbReference type="Gene3D" id="3.30.70.270">
    <property type="match status" value="1"/>
</dbReference>
<dbReference type="InterPro" id="IPR000160">
    <property type="entry name" value="GGDEF_dom"/>
</dbReference>
<dbReference type="Gene3D" id="3.30.450.20">
    <property type="entry name" value="PAS domain"/>
    <property type="match status" value="1"/>
</dbReference>
<protein>
    <submittedName>
        <fullName evidence="4">EAL domain-containing protein</fullName>
    </submittedName>
</protein>
<dbReference type="CDD" id="cd01948">
    <property type="entry name" value="EAL"/>
    <property type="match status" value="1"/>
</dbReference>
<dbReference type="PROSITE" id="PS50113">
    <property type="entry name" value="PAC"/>
    <property type="match status" value="1"/>
</dbReference>
<dbReference type="InterPro" id="IPR029016">
    <property type="entry name" value="GAF-like_dom_sf"/>
</dbReference>
<evidence type="ECO:0000259" key="1">
    <source>
        <dbReference type="PROSITE" id="PS50113"/>
    </source>
</evidence>
<gene>
    <name evidence="4" type="ORF">D4Q52_05530</name>
</gene>
<organism evidence="4 5">
    <name type="scientific">Rhodopseudomonas palustris</name>
    <dbReference type="NCBI Taxonomy" id="1076"/>
    <lineage>
        <taxon>Bacteria</taxon>
        <taxon>Pseudomonadati</taxon>
        <taxon>Pseudomonadota</taxon>
        <taxon>Alphaproteobacteria</taxon>
        <taxon>Hyphomicrobiales</taxon>
        <taxon>Nitrobacteraceae</taxon>
        <taxon>Rhodopseudomonas</taxon>
    </lineage>
</organism>
<dbReference type="InterPro" id="IPR003018">
    <property type="entry name" value="GAF"/>
</dbReference>
<dbReference type="InterPro" id="IPR043128">
    <property type="entry name" value="Rev_trsase/Diguanyl_cyclase"/>
</dbReference>
<dbReference type="SUPFAM" id="SSF141868">
    <property type="entry name" value="EAL domain-like"/>
    <property type="match status" value="1"/>
</dbReference>
<feature type="domain" description="EAL" evidence="2">
    <location>
        <begin position="479"/>
        <end position="734"/>
    </location>
</feature>
<dbReference type="InterPro" id="IPR000700">
    <property type="entry name" value="PAS-assoc_C"/>
</dbReference>
<dbReference type="SMART" id="SM00267">
    <property type="entry name" value="GGDEF"/>
    <property type="match status" value="1"/>
</dbReference>
<feature type="domain" description="PAC" evidence="1">
    <location>
        <begin position="257"/>
        <end position="308"/>
    </location>
</feature>
<dbReference type="SMART" id="SM00065">
    <property type="entry name" value="GAF"/>
    <property type="match status" value="1"/>
</dbReference>
<dbReference type="InterPro" id="IPR029787">
    <property type="entry name" value="Nucleotide_cyclase"/>
</dbReference>
<comment type="caution">
    <text evidence="4">The sequence shown here is derived from an EMBL/GenBank/DDBJ whole genome shotgun (WGS) entry which is preliminary data.</text>
</comment>
<dbReference type="SMART" id="SM00052">
    <property type="entry name" value="EAL"/>
    <property type="match status" value="1"/>
</dbReference>
<accession>A0A418VKD3</accession>
<evidence type="ECO:0000259" key="3">
    <source>
        <dbReference type="PROSITE" id="PS50887"/>
    </source>
</evidence>
<dbReference type="EMBL" id="QYYD01000004">
    <property type="protein sequence ID" value="RJF76603.1"/>
    <property type="molecule type" value="Genomic_DNA"/>
</dbReference>